<dbReference type="EMBL" id="MSCJ01000003">
    <property type="protein sequence ID" value="PQJ62852.1"/>
    <property type="molecule type" value="Genomic_DNA"/>
</dbReference>
<dbReference type="RefSeq" id="WP_045132253.1">
    <property type="nucleotide sequence ID" value="NZ_JZSV01000006.1"/>
</dbReference>
<protein>
    <submittedName>
        <fullName evidence="1">Formate hydrogenlyase maturation protein HycH</fullName>
    </submittedName>
</protein>
<evidence type="ECO:0000313" key="2">
    <source>
        <dbReference type="Proteomes" id="UP000238730"/>
    </source>
</evidence>
<comment type="caution">
    <text evidence="1">The sequence shown here is derived from an EMBL/GenBank/DDBJ whole genome shotgun (WGS) entry which is preliminary data.</text>
</comment>
<organism evidence="1 2">
    <name type="scientific">Photobacterium angustum</name>
    <dbReference type="NCBI Taxonomy" id="661"/>
    <lineage>
        <taxon>Bacteria</taxon>
        <taxon>Pseudomonadati</taxon>
        <taxon>Pseudomonadota</taxon>
        <taxon>Gammaproteobacteria</taxon>
        <taxon>Vibrionales</taxon>
        <taxon>Vibrionaceae</taxon>
        <taxon>Photobacterium</taxon>
    </lineage>
</organism>
<dbReference type="Proteomes" id="UP000238730">
    <property type="component" value="Unassembled WGS sequence"/>
</dbReference>
<dbReference type="GO" id="GO:0016829">
    <property type="term" value="F:lyase activity"/>
    <property type="evidence" value="ECO:0007669"/>
    <property type="project" value="UniProtKB-KW"/>
</dbReference>
<dbReference type="AlphaFoldDB" id="A0A2S7VM41"/>
<dbReference type="Pfam" id="PF07450">
    <property type="entry name" value="HycH"/>
    <property type="match status" value="1"/>
</dbReference>
<sequence length="154" mass="17480">MPNSKIADLPEELTQSRHLEQNVYFYSLGRKFVDESYDVPEEAKQIMYYSLAIGHHLGVVDCLDAVLKCSGHEYLEWISGLDQSGEAFRKMKGFLVFGEITIYPEHLNMLALAFDGIDSATQSEKSKQLTHGFIEALGDIHREPTMYMMIRGGQ</sequence>
<dbReference type="NCBIfam" id="NF011664">
    <property type="entry name" value="PRK15084.1"/>
    <property type="match status" value="1"/>
</dbReference>
<dbReference type="OrthoDB" id="3173483at2"/>
<proteinExistence type="predicted"/>
<accession>A0A2S7VM41</accession>
<evidence type="ECO:0000313" key="1">
    <source>
        <dbReference type="EMBL" id="PQJ62852.1"/>
    </source>
</evidence>
<dbReference type="InterPro" id="IPR010005">
    <property type="entry name" value="Formate_DH_maturation_HycH"/>
</dbReference>
<keyword evidence="1" id="KW-0456">Lyase</keyword>
<gene>
    <name evidence="1" type="ORF">BTO08_21850</name>
</gene>
<name>A0A2S7VM41_PHOAN</name>
<reference evidence="1 2" key="1">
    <citation type="submission" date="2016-12" db="EMBL/GenBank/DDBJ databases">
        <title>Diversity of luminous bacteria.</title>
        <authorList>
            <person name="Yoshizawa S."/>
            <person name="Kogure K."/>
        </authorList>
    </citation>
    <scope>NUCLEOTIDE SEQUENCE [LARGE SCALE GENOMIC DNA]</scope>
    <source>
        <strain evidence="1 2">LC1-200</strain>
    </source>
</reference>